<gene>
    <name evidence="2" type="ORF">KV396_00400</name>
</gene>
<evidence type="ECO:0000256" key="1">
    <source>
        <dbReference type="SAM" id="MobiDB-lite"/>
    </source>
</evidence>
<feature type="region of interest" description="Disordered" evidence="1">
    <location>
        <begin position="63"/>
        <end position="95"/>
    </location>
</feature>
<accession>A0ABY4IN84</accession>
<reference evidence="2 3" key="1">
    <citation type="submission" date="2021-06" db="EMBL/GenBank/DDBJ databases">
        <title>Genome-based taxonomic framework of Microbacterium strains isolated from marine environment, the description of four new species and reclassification of four preexisting species.</title>
        <authorList>
            <person name="Lee S.D."/>
            <person name="Kim S.-M."/>
            <person name="Byeon Y.-S."/>
            <person name="Yang H.L."/>
            <person name="Kim I.S."/>
        </authorList>
    </citation>
    <scope>NUCLEOTIDE SEQUENCE [LARGE SCALE GENOMIC DNA]</scope>
    <source>
        <strain evidence="2 3">SSW1-36</strain>
    </source>
</reference>
<organism evidence="2 3">
    <name type="scientific">Microbacterium galbinum</name>
    <dbReference type="NCBI Taxonomy" id="2851646"/>
    <lineage>
        <taxon>Bacteria</taxon>
        <taxon>Bacillati</taxon>
        <taxon>Actinomycetota</taxon>
        <taxon>Actinomycetes</taxon>
        <taxon>Micrococcales</taxon>
        <taxon>Microbacteriaceae</taxon>
        <taxon>Microbacterium</taxon>
    </lineage>
</organism>
<proteinExistence type="predicted"/>
<evidence type="ECO:0000313" key="2">
    <source>
        <dbReference type="EMBL" id="UPL13043.1"/>
    </source>
</evidence>
<sequence>MAAEIIQDFGPEHALQEVDRLIDDVESSIGVLNTSQGPVPRDQNLAKILRALRILRQQVGKALETPQQDSEEVDFSIYGGDAGEGPFVDNEGREL</sequence>
<dbReference type="EMBL" id="CP078077">
    <property type="protein sequence ID" value="UPL13043.1"/>
    <property type="molecule type" value="Genomic_DNA"/>
</dbReference>
<dbReference type="RefSeq" id="WP_247956485.1">
    <property type="nucleotide sequence ID" value="NZ_CP078077.1"/>
</dbReference>
<dbReference type="Proteomes" id="UP000831963">
    <property type="component" value="Chromosome"/>
</dbReference>
<protein>
    <submittedName>
        <fullName evidence="2">Uncharacterized protein</fullName>
    </submittedName>
</protein>
<name>A0ABY4IN84_9MICO</name>
<keyword evidence="3" id="KW-1185">Reference proteome</keyword>
<evidence type="ECO:0000313" key="3">
    <source>
        <dbReference type="Proteomes" id="UP000831963"/>
    </source>
</evidence>